<evidence type="ECO:0000256" key="1">
    <source>
        <dbReference type="SAM" id="SignalP"/>
    </source>
</evidence>
<proteinExistence type="predicted"/>
<organism evidence="2 3">
    <name type="scientific">Microctonus aethiopoides</name>
    <dbReference type="NCBI Taxonomy" id="144406"/>
    <lineage>
        <taxon>Eukaryota</taxon>
        <taxon>Metazoa</taxon>
        <taxon>Ecdysozoa</taxon>
        <taxon>Arthropoda</taxon>
        <taxon>Hexapoda</taxon>
        <taxon>Insecta</taxon>
        <taxon>Pterygota</taxon>
        <taxon>Neoptera</taxon>
        <taxon>Endopterygota</taxon>
        <taxon>Hymenoptera</taxon>
        <taxon>Apocrita</taxon>
        <taxon>Ichneumonoidea</taxon>
        <taxon>Braconidae</taxon>
        <taxon>Euphorinae</taxon>
        <taxon>Microctonus</taxon>
    </lineage>
</organism>
<feature type="signal peptide" evidence="1">
    <location>
        <begin position="1"/>
        <end position="24"/>
    </location>
</feature>
<comment type="caution">
    <text evidence="2">The sequence shown here is derived from an EMBL/GenBank/DDBJ whole genome shotgun (WGS) entry which is preliminary data.</text>
</comment>
<dbReference type="AlphaFoldDB" id="A0AA39C435"/>
<reference evidence="2" key="1">
    <citation type="journal article" date="2023" name="bioRxiv">
        <title>Scaffold-level genome assemblies of two parasitoid biocontrol wasps reveal the parthenogenesis mechanism and an associated novel virus.</title>
        <authorList>
            <person name="Inwood S."/>
            <person name="Skelly J."/>
            <person name="Guhlin J."/>
            <person name="Harrop T."/>
            <person name="Goldson S."/>
            <person name="Dearden P."/>
        </authorList>
    </citation>
    <scope>NUCLEOTIDE SEQUENCE</scope>
    <source>
        <strain evidence="2">Irish</strain>
        <tissue evidence="2">Whole body</tissue>
    </source>
</reference>
<dbReference type="Proteomes" id="UP001168990">
    <property type="component" value="Unassembled WGS sequence"/>
</dbReference>
<protein>
    <submittedName>
        <fullName evidence="2">Uncharacterized protein</fullName>
    </submittedName>
</protein>
<evidence type="ECO:0000313" key="2">
    <source>
        <dbReference type="EMBL" id="KAK0157556.1"/>
    </source>
</evidence>
<reference evidence="2" key="2">
    <citation type="submission" date="2023-03" db="EMBL/GenBank/DDBJ databases">
        <authorList>
            <person name="Inwood S.N."/>
            <person name="Skelly J.G."/>
            <person name="Guhlin J."/>
            <person name="Harrop T.W.R."/>
            <person name="Goldson S.G."/>
            <person name="Dearden P.K."/>
        </authorList>
    </citation>
    <scope>NUCLEOTIDE SEQUENCE</scope>
    <source>
        <strain evidence="2">Irish</strain>
        <tissue evidence="2">Whole body</tissue>
    </source>
</reference>
<accession>A0AA39C435</accession>
<keyword evidence="3" id="KW-1185">Reference proteome</keyword>
<dbReference type="EMBL" id="JAQQBS010001425">
    <property type="protein sequence ID" value="KAK0157556.1"/>
    <property type="molecule type" value="Genomic_DNA"/>
</dbReference>
<feature type="chain" id="PRO_5041250212" evidence="1">
    <location>
        <begin position="25"/>
        <end position="217"/>
    </location>
</feature>
<evidence type="ECO:0000313" key="3">
    <source>
        <dbReference type="Proteomes" id="UP001168990"/>
    </source>
</evidence>
<gene>
    <name evidence="2" type="ORF">PV328_011285</name>
</gene>
<sequence length="217" mass="24280">MKIGYIGMLLLVCVIQTLIGSSHGLSNDQRNCSTIVCGDHEECKEFDDHHFSCVCSPDAARINNTGGCLLKYEWVSYTRDLIHNERLAAIKLGSKPWFVFARAIYLNGDKIPGNGGIHEDGSLSFHGKKMGSYHYRVEVLLMRTHHWWWSDYSSNGEIVKDAIIGGNIGNETVYICGVPDIPVKEYAQVMQPSKHGCVKDSGDTYRNDGYDVLIAYN</sequence>
<keyword evidence="1" id="KW-0732">Signal</keyword>
<name>A0AA39C435_9HYME</name>